<organism evidence="6 7">
    <name type="scientific">Leucobacter komagatae</name>
    <dbReference type="NCBI Taxonomy" id="55969"/>
    <lineage>
        <taxon>Bacteria</taxon>
        <taxon>Bacillati</taxon>
        <taxon>Actinomycetota</taxon>
        <taxon>Actinomycetes</taxon>
        <taxon>Micrococcales</taxon>
        <taxon>Microbacteriaceae</taxon>
        <taxon>Leucobacter</taxon>
    </lineage>
</organism>
<name>A0A0D0H8I7_9MICO</name>
<gene>
    <name evidence="6" type="ORF">SD72_01840</name>
</gene>
<dbReference type="PANTHER" id="PTHR10359">
    <property type="entry name" value="A/G-SPECIFIC ADENINE GLYCOSYLASE/ENDONUCLEASE III"/>
    <property type="match status" value="1"/>
</dbReference>
<feature type="domain" description="HhH-GPD" evidence="5">
    <location>
        <begin position="35"/>
        <end position="195"/>
    </location>
</feature>
<dbReference type="InterPro" id="IPR011257">
    <property type="entry name" value="DNA_glycosylase"/>
</dbReference>
<dbReference type="GO" id="GO:0051539">
    <property type="term" value="F:4 iron, 4 sulfur cluster binding"/>
    <property type="evidence" value="ECO:0007669"/>
    <property type="project" value="UniProtKB-KW"/>
</dbReference>
<dbReference type="Pfam" id="PF00730">
    <property type="entry name" value="HhH-GPD"/>
    <property type="match status" value="1"/>
</dbReference>
<evidence type="ECO:0000313" key="6">
    <source>
        <dbReference type="EMBL" id="KIP53480.1"/>
    </source>
</evidence>
<dbReference type="InterPro" id="IPR023170">
    <property type="entry name" value="HhH_base_excis_C"/>
</dbReference>
<dbReference type="Gene3D" id="1.10.1670.10">
    <property type="entry name" value="Helix-hairpin-Helix base-excision DNA repair enzymes (C-terminal)"/>
    <property type="match status" value="1"/>
</dbReference>
<dbReference type="PANTHER" id="PTHR10359:SF19">
    <property type="entry name" value="DNA REPAIR GLYCOSYLASE MJ1434-RELATED"/>
    <property type="match status" value="1"/>
</dbReference>
<dbReference type="GO" id="GO:0046872">
    <property type="term" value="F:metal ion binding"/>
    <property type="evidence" value="ECO:0007669"/>
    <property type="project" value="UniProtKB-KW"/>
</dbReference>
<evidence type="ECO:0000256" key="4">
    <source>
        <dbReference type="ARBA" id="ARBA00023014"/>
    </source>
</evidence>
<sequence>MLQLRGVYDALTADLGRQAWWPADTPFEMMLGAILVQNTRWHNVTLAVPRLEAAGLLEAARWRDASDATVLEAIHPCGFHRAKLRSTRALADWYVAEGEAELQRPETSDGALRERLLTLPGVGHETADAILLYAFDRPVFVYDAYARRMLEALWGVPNRTYVAAERAHAERVAAAAFSLDEQQQLHALIDEYGKLVAGGERRWEQLAGV</sequence>
<evidence type="ECO:0000313" key="7">
    <source>
        <dbReference type="Proteomes" id="UP000032120"/>
    </source>
</evidence>
<dbReference type="SUPFAM" id="SSF48150">
    <property type="entry name" value="DNA-glycosylase"/>
    <property type="match status" value="1"/>
</dbReference>
<dbReference type="AlphaFoldDB" id="A0A0D0H8I7"/>
<dbReference type="GO" id="GO:0003824">
    <property type="term" value="F:catalytic activity"/>
    <property type="evidence" value="ECO:0007669"/>
    <property type="project" value="InterPro"/>
</dbReference>
<dbReference type="CDD" id="cd00056">
    <property type="entry name" value="ENDO3c"/>
    <property type="match status" value="1"/>
</dbReference>
<dbReference type="Gene3D" id="1.10.340.30">
    <property type="entry name" value="Hypothetical protein, domain 2"/>
    <property type="match status" value="1"/>
</dbReference>
<dbReference type="GO" id="GO:0006284">
    <property type="term" value="P:base-excision repair"/>
    <property type="evidence" value="ECO:0007669"/>
    <property type="project" value="InterPro"/>
</dbReference>
<dbReference type="PIRSF" id="PIRSF001435">
    <property type="entry name" value="Nth"/>
    <property type="match status" value="1"/>
</dbReference>
<keyword evidence="2" id="KW-0479">Metal-binding</keyword>
<protein>
    <recommendedName>
        <fullName evidence="5">HhH-GPD domain-containing protein</fullName>
    </recommendedName>
</protein>
<dbReference type="OrthoDB" id="9802365at2"/>
<accession>A0A0D0H8I7</accession>
<keyword evidence="3" id="KW-0408">Iron</keyword>
<evidence type="ECO:0000256" key="2">
    <source>
        <dbReference type="ARBA" id="ARBA00022723"/>
    </source>
</evidence>
<dbReference type="RefSeq" id="WP_042542746.1">
    <property type="nucleotide sequence ID" value="NZ_JXSQ01000002.1"/>
</dbReference>
<evidence type="ECO:0000256" key="1">
    <source>
        <dbReference type="ARBA" id="ARBA00022485"/>
    </source>
</evidence>
<proteinExistence type="predicted"/>
<reference evidence="6 7" key="1">
    <citation type="submission" date="2015-01" db="EMBL/GenBank/DDBJ databases">
        <title>Draft genome sequence of Leucobacter komagatae strain VKM ST2845.</title>
        <authorList>
            <person name="Karlyshev A.V."/>
            <person name="Kudryashova E.B."/>
        </authorList>
    </citation>
    <scope>NUCLEOTIDE SEQUENCE [LARGE SCALE GENOMIC DNA]</scope>
    <source>
        <strain evidence="6 7">VKM ST2845</strain>
    </source>
</reference>
<keyword evidence="1" id="KW-0004">4Fe-4S</keyword>
<keyword evidence="4" id="KW-0411">Iron-sulfur</keyword>
<dbReference type="Proteomes" id="UP000032120">
    <property type="component" value="Unassembled WGS sequence"/>
</dbReference>
<dbReference type="SMART" id="SM00478">
    <property type="entry name" value="ENDO3c"/>
    <property type="match status" value="1"/>
</dbReference>
<evidence type="ECO:0000256" key="3">
    <source>
        <dbReference type="ARBA" id="ARBA00023004"/>
    </source>
</evidence>
<dbReference type="EMBL" id="JXSQ01000002">
    <property type="protein sequence ID" value="KIP53480.1"/>
    <property type="molecule type" value="Genomic_DNA"/>
</dbReference>
<evidence type="ECO:0000259" key="5">
    <source>
        <dbReference type="SMART" id="SM00478"/>
    </source>
</evidence>
<keyword evidence="7" id="KW-1185">Reference proteome</keyword>
<comment type="caution">
    <text evidence="6">The sequence shown here is derived from an EMBL/GenBank/DDBJ whole genome shotgun (WGS) entry which is preliminary data.</text>
</comment>
<dbReference type="InterPro" id="IPR003265">
    <property type="entry name" value="HhH-GPD_domain"/>
</dbReference>